<organism evidence="2 3">
    <name type="scientific">Sulfurimicrobium lacus</name>
    <dbReference type="NCBI Taxonomy" id="2715678"/>
    <lineage>
        <taxon>Bacteria</taxon>
        <taxon>Pseudomonadati</taxon>
        <taxon>Pseudomonadota</taxon>
        <taxon>Betaproteobacteria</taxon>
        <taxon>Nitrosomonadales</taxon>
        <taxon>Sulfuricellaceae</taxon>
        <taxon>Sulfurimicrobium</taxon>
    </lineage>
</organism>
<dbReference type="AlphaFoldDB" id="A0A6F8VAM2"/>
<name>A0A6F8VAM2_9PROT</name>
<sequence>MNTAEQIFEQVKALPEPMAREVLDFVGFLKEKQEHLRIKDLVEAQAGSMKEIWDNEADEAWNEA</sequence>
<accession>A0A6F8VAM2</accession>
<dbReference type="RefSeq" id="WP_173060420.1">
    <property type="nucleotide sequence ID" value="NZ_AP022853.1"/>
</dbReference>
<proteinExistence type="predicted"/>
<feature type="domain" description="DUF2281" evidence="1">
    <location>
        <begin position="7"/>
        <end position="52"/>
    </location>
</feature>
<evidence type="ECO:0000259" key="1">
    <source>
        <dbReference type="Pfam" id="PF10047"/>
    </source>
</evidence>
<evidence type="ECO:0000313" key="3">
    <source>
        <dbReference type="Proteomes" id="UP000502260"/>
    </source>
</evidence>
<gene>
    <name evidence="2" type="ORF">SKTS_06910</name>
</gene>
<evidence type="ECO:0000313" key="2">
    <source>
        <dbReference type="EMBL" id="BCB25805.1"/>
    </source>
</evidence>
<dbReference type="InterPro" id="IPR018739">
    <property type="entry name" value="DUF2281"/>
</dbReference>
<dbReference type="Pfam" id="PF10047">
    <property type="entry name" value="DUF2281"/>
    <property type="match status" value="1"/>
</dbReference>
<dbReference type="EMBL" id="AP022853">
    <property type="protein sequence ID" value="BCB25805.1"/>
    <property type="molecule type" value="Genomic_DNA"/>
</dbReference>
<reference evidence="3" key="1">
    <citation type="submission" date="2020-03" db="EMBL/GenBank/DDBJ databases">
        <title>Complete genome sequence of sulfur-oxidizing bacterium skT11.</title>
        <authorList>
            <person name="Kanda M."/>
            <person name="Kojima H."/>
            <person name="Fukui M."/>
        </authorList>
    </citation>
    <scope>NUCLEOTIDE SEQUENCE [LARGE SCALE GENOMIC DNA]</scope>
    <source>
        <strain evidence="3">skT11</strain>
    </source>
</reference>
<protein>
    <recommendedName>
        <fullName evidence="1">DUF2281 domain-containing protein</fullName>
    </recommendedName>
</protein>
<dbReference type="Proteomes" id="UP000502260">
    <property type="component" value="Chromosome"/>
</dbReference>
<keyword evidence="3" id="KW-1185">Reference proteome</keyword>
<dbReference type="KEGG" id="slac:SKTS_06910"/>